<dbReference type="GO" id="GO:0004803">
    <property type="term" value="F:transposase activity"/>
    <property type="evidence" value="ECO:0007669"/>
    <property type="project" value="InterPro"/>
</dbReference>
<reference evidence="3" key="1">
    <citation type="submission" date="2019-11" db="EMBL/GenBank/DDBJ databases">
        <authorList>
            <person name="Feng L."/>
        </authorList>
    </citation>
    <scope>NUCLEOTIDE SEQUENCE</scope>
    <source>
        <strain evidence="3">CaerofaciensLFYP39</strain>
    </source>
</reference>
<accession>A0A6N3D736</accession>
<dbReference type="Pfam" id="PF01548">
    <property type="entry name" value="DEDD_Tnp_IS110"/>
    <property type="match status" value="1"/>
</dbReference>
<evidence type="ECO:0000259" key="2">
    <source>
        <dbReference type="Pfam" id="PF02371"/>
    </source>
</evidence>
<evidence type="ECO:0000313" key="3">
    <source>
        <dbReference type="EMBL" id="VYU24155.1"/>
    </source>
</evidence>
<dbReference type="InterPro" id="IPR002525">
    <property type="entry name" value="Transp_IS110-like_N"/>
</dbReference>
<dbReference type="AlphaFoldDB" id="A0A6N3D736"/>
<organism evidence="3">
    <name type="scientific">Collinsella aerofaciens</name>
    <dbReference type="NCBI Taxonomy" id="74426"/>
    <lineage>
        <taxon>Bacteria</taxon>
        <taxon>Bacillati</taxon>
        <taxon>Actinomycetota</taxon>
        <taxon>Coriobacteriia</taxon>
        <taxon>Coriobacteriales</taxon>
        <taxon>Coriobacteriaceae</taxon>
        <taxon>Collinsella</taxon>
    </lineage>
</organism>
<dbReference type="InterPro" id="IPR003346">
    <property type="entry name" value="Transposase_20"/>
</dbReference>
<dbReference type="InterPro" id="IPR047650">
    <property type="entry name" value="Transpos_IS110"/>
</dbReference>
<dbReference type="GO" id="GO:0006313">
    <property type="term" value="P:DNA transposition"/>
    <property type="evidence" value="ECO:0007669"/>
    <property type="project" value="InterPro"/>
</dbReference>
<protein>
    <submittedName>
        <fullName evidence="3">Transposase IS116/IS110/IS902 family protein</fullName>
    </submittedName>
</protein>
<feature type="domain" description="Transposase IS110-like N-terminal" evidence="1">
    <location>
        <begin position="9"/>
        <end position="152"/>
    </location>
</feature>
<dbReference type="GO" id="GO:0003677">
    <property type="term" value="F:DNA binding"/>
    <property type="evidence" value="ECO:0007669"/>
    <property type="project" value="InterPro"/>
</dbReference>
<dbReference type="NCBIfam" id="NF033542">
    <property type="entry name" value="transpos_IS110"/>
    <property type="match status" value="1"/>
</dbReference>
<sequence>MPRYSTAFGMDVHLRSTTVCALDAETGEAVTRRFRGNPWGEVAEWMSGFPGPSLAAYESGYLGFAPQRELSGLGVDCVVAAVSKVPRSAADLSSKNDRNDAARMAKAILSHDISPVWVPSPEIEGLRDLAGAHDAATARLAAAKQRLLAFLARRGYAYGGTTPAGNPRKYWTYGFLRWLDGIHPADDGGIRALAALRNEVEAADETREAVLAEYRAAVAAGPLSAEVEALQSIKGCGFALAAAFAAEVGDFSRFRSGRQVTAYFGLAPKQRSSADSVRLGGISGAGNALVRKLAVEGSWCYAQAGHQPKLMPKGSGVPLEIRMHGRKGSERLLRRREEMLERGMPQAKANAATAAELVRWLWALGAMCREAGE</sequence>
<name>A0A6N3D736_9ACTN</name>
<dbReference type="EMBL" id="CACRTW010000038">
    <property type="protein sequence ID" value="VYU24155.1"/>
    <property type="molecule type" value="Genomic_DNA"/>
</dbReference>
<gene>
    <name evidence="3" type="ORF">CALFYP39_01790</name>
</gene>
<feature type="domain" description="Transposase IS116/IS110/IS902 C-terminal" evidence="2">
    <location>
        <begin position="228"/>
        <end position="303"/>
    </location>
</feature>
<proteinExistence type="predicted"/>
<dbReference type="PANTHER" id="PTHR33055">
    <property type="entry name" value="TRANSPOSASE FOR INSERTION SEQUENCE ELEMENT IS1111A"/>
    <property type="match status" value="1"/>
</dbReference>
<dbReference type="PANTHER" id="PTHR33055:SF3">
    <property type="entry name" value="PUTATIVE TRANSPOSASE FOR IS117-RELATED"/>
    <property type="match status" value="1"/>
</dbReference>
<dbReference type="Pfam" id="PF02371">
    <property type="entry name" value="Transposase_20"/>
    <property type="match status" value="1"/>
</dbReference>
<evidence type="ECO:0000259" key="1">
    <source>
        <dbReference type="Pfam" id="PF01548"/>
    </source>
</evidence>